<gene>
    <name evidence="1" type="ORF">IPOD504_LOCUS13406</name>
</gene>
<accession>A0ABN8ITH3</accession>
<evidence type="ECO:0000313" key="2">
    <source>
        <dbReference type="Proteomes" id="UP000837857"/>
    </source>
</evidence>
<name>A0ABN8ITH3_9NEOP</name>
<reference evidence="1" key="1">
    <citation type="submission" date="2022-03" db="EMBL/GenBank/DDBJ databases">
        <authorList>
            <person name="Martin H S."/>
        </authorList>
    </citation>
    <scope>NUCLEOTIDE SEQUENCE</scope>
</reference>
<sequence>MATENMPSRGVKPAANPTIVASRRRERVWTPLAIKSADKYFLTSPRSRSCERVRRIIATIKLKEPSSNLYGICAGCHPLMLSARLGAPS</sequence>
<dbReference type="Proteomes" id="UP000837857">
    <property type="component" value="Chromosome 4"/>
</dbReference>
<dbReference type="EMBL" id="OW152816">
    <property type="protein sequence ID" value="CAH2066385.1"/>
    <property type="molecule type" value="Genomic_DNA"/>
</dbReference>
<evidence type="ECO:0000313" key="1">
    <source>
        <dbReference type="EMBL" id="CAH2066385.1"/>
    </source>
</evidence>
<organism evidence="1 2">
    <name type="scientific">Iphiclides podalirius</name>
    <name type="common">scarce swallowtail</name>
    <dbReference type="NCBI Taxonomy" id="110791"/>
    <lineage>
        <taxon>Eukaryota</taxon>
        <taxon>Metazoa</taxon>
        <taxon>Ecdysozoa</taxon>
        <taxon>Arthropoda</taxon>
        <taxon>Hexapoda</taxon>
        <taxon>Insecta</taxon>
        <taxon>Pterygota</taxon>
        <taxon>Neoptera</taxon>
        <taxon>Endopterygota</taxon>
        <taxon>Lepidoptera</taxon>
        <taxon>Glossata</taxon>
        <taxon>Ditrysia</taxon>
        <taxon>Papilionoidea</taxon>
        <taxon>Papilionidae</taxon>
        <taxon>Papilioninae</taxon>
        <taxon>Iphiclides</taxon>
    </lineage>
</organism>
<feature type="non-terminal residue" evidence="1">
    <location>
        <position position="89"/>
    </location>
</feature>
<proteinExistence type="predicted"/>
<keyword evidence="2" id="KW-1185">Reference proteome</keyword>
<protein>
    <submittedName>
        <fullName evidence="1">Uncharacterized protein</fullName>
    </submittedName>
</protein>